<dbReference type="GO" id="GO:0099078">
    <property type="term" value="C:BORC complex"/>
    <property type="evidence" value="ECO:0007669"/>
    <property type="project" value="TreeGrafter"/>
</dbReference>
<evidence type="ECO:0000256" key="5">
    <source>
        <dbReference type="ARBA" id="ARBA00023228"/>
    </source>
</evidence>
<feature type="region of interest" description="Disordered" evidence="7">
    <location>
        <begin position="332"/>
        <end position="355"/>
    </location>
</feature>
<comment type="similarity">
    <text evidence="2">Belongs to the BORCS5 family.</text>
</comment>
<dbReference type="GO" id="GO:0072384">
    <property type="term" value="P:organelle transport along microtubule"/>
    <property type="evidence" value="ECO:0007669"/>
    <property type="project" value="TreeGrafter"/>
</dbReference>
<keyword evidence="5" id="KW-0458">Lysosome</keyword>
<dbReference type="InterPro" id="IPR018780">
    <property type="entry name" value="TBORCS5"/>
</dbReference>
<accession>A0A9N9ED47</accession>
<evidence type="ECO:0000313" key="8">
    <source>
        <dbReference type="EMBL" id="CAG8669871.1"/>
    </source>
</evidence>
<dbReference type="PANTHER" id="PTHR31634">
    <property type="entry name" value="BLOC-1-RELATED COMPLEX SUBUNIT 5"/>
    <property type="match status" value="1"/>
</dbReference>
<sequence>MALSPRVSNETLLPTTTTTTIEKINNLNNVDNDDNNDKTENSKLNVPDTLKDRVNIDSKVPDIKAEEHEESLKSSHIVIESEDSHSLSIKRDIEKGVITLPSVNNEVNDLDPEMIKLDQIPKFEPLLKPNLENTGYSFSSLWGGSTFFRHESMFKIAALFQSHTRQYAEEVCEDQRVIIDTVKSVDEYCAQISQSMIAAQLQAKVNLEQIGIVNSLMKQVEKTHLHIHETFQTLNKLDKLLSVDMQLGGITASERWPTIQKLFVKTRPKPAQHGGSFQFETKRLSLQQRRTHPSAVAVTFDTVLCARHQDVPLPDSLTPEKQQQPIIIKSASSSMQQQHLESENNTSSQVAEQITTASSYSSSPWSISLSPIREGLKRVGSSTGIDTLLWPSSPASTQNSNSSNTITPTTTKSVFTTSQSSSGTDNKSSSSNNSINKSTSNVKALSPSSASVSLLTAMLRKSTSLPEDRKKMKSSSSKDPPKKLTPDKMENKATSAVSSSSTELTPPTRHTRTSSESSNMSNNSSDCDEIYMKSSANKLSILNPSITKATAENTVKEDPTVVDKNLS</sequence>
<feature type="compositionally biased region" description="Polar residues" evidence="7">
    <location>
        <begin position="492"/>
        <end position="505"/>
    </location>
</feature>
<dbReference type="CDD" id="cd22789">
    <property type="entry name" value="BORCS5-like"/>
    <property type="match status" value="1"/>
</dbReference>
<organism evidence="8 9">
    <name type="scientific">Ambispora leptoticha</name>
    <dbReference type="NCBI Taxonomy" id="144679"/>
    <lineage>
        <taxon>Eukaryota</taxon>
        <taxon>Fungi</taxon>
        <taxon>Fungi incertae sedis</taxon>
        <taxon>Mucoromycota</taxon>
        <taxon>Glomeromycotina</taxon>
        <taxon>Glomeromycetes</taxon>
        <taxon>Archaeosporales</taxon>
        <taxon>Ambisporaceae</taxon>
        <taxon>Ambispora</taxon>
    </lineage>
</organism>
<keyword evidence="4" id="KW-0472">Membrane</keyword>
<feature type="region of interest" description="Disordered" evidence="7">
    <location>
        <begin position="389"/>
        <end position="448"/>
    </location>
</feature>
<dbReference type="Proteomes" id="UP000789508">
    <property type="component" value="Unassembled WGS sequence"/>
</dbReference>
<feature type="region of interest" description="Disordered" evidence="7">
    <location>
        <begin position="461"/>
        <end position="529"/>
    </location>
</feature>
<evidence type="ECO:0000256" key="7">
    <source>
        <dbReference type="SAM" id="MobiDB-lite"/>
    </source>
</evidence>
<feature type="compositionally biased region" description="Low complexity" evidence="7">
    <location>
        <begin position="391"/>
        <end position="448"/>
    </location>
</feature>
<protein>
    <recommendedName>
        <fullName evidence="3">BLOC-1-related complex subunit 5</fullName>
    </recommendedName>
</protein>
<dbReference type="Pfam" id="PF10158">
    <property type="entry name" value="LOH1CR12"/>
    <property type="match status" value="1"/>
</dbReference>
<evidence type="ECO:0000256" key="6">
    <source>
        <dbReference type="ARBA" id="ARBA00023288"/>
    </source>
</evidence>
<feature type="compositionally biased region" description="Basic and acidic residues" evidence="7">
    <location>
        <begin position="479"/>
        <end position="491"/>
    </location>
</feature>
<comment type="caution">
    <text evidence="8">The sequence shown here is derived from an EMBL/GenBank/DDBJ whole genome shotgun (WGS) entry which is preliminary data.</text>
</comment>
<comment type="subcellular location">
    <subcellularLocation>
        <location evidence="1">Lysosome membrane</location>
        <topology evidence="1">Lipid-anchor</topology>
        <orientation evidence="1">Cytoplasmic side</orientation>
    </subcellularLocation>
</comment>
<evidence type="ECO:0000256" key="3">
    <source>
        <dbReference type="ARBA" id="ARBA00022300"/>
    </source>
</evidence>
<dbReference type="AlphaFoldDB" id="A0A9N9ED47"/>
<proteinExistence type="inferred from homology"/>
<dbReference type="GO" id="GO:0032418">
    <property type="term" value="P:lysosome localization"/>
    <property type="evidence" value="ECO:0007669"/>
    <property type="project" value="InterPro"/>
</dbReference>
<keyword evidence="6" id="KW-0449">Lipoprotein</keyword>
<dbReference type="OrthoDB" id="10035640at2759"/>
<name>A0A9N9ED47_9GLOM</name>
<keyword evidence="9" id="KW-1185">Reference proteome</keyword>
<reference evidence="8" key="1">
    <citation type="submission" date="2021-06" db="EMBL/GenBank/DDBJ databases">
        <authorList>
            <person name="Kallberg Y."/>
            <person name="Tangrot J."/>
            <person name="Rosling A."/>
        </authorList>
    </citation>
    <scope>NUCLEOTIDE SEQUENCE</scope>
    <source>
        <strain evidence="8">FL130A</strain>
    </source>
</reference>
<evidence type="ECO:0000256" key="1">
    <source>
        <dbReference type="ARBA" id="ARBA00004122"/>
    </source>
</evidence>
<gene>
    <name evidence="8" type="ORF">ALEPTO_LOCUS10561</name>
</gene>
<evidence type="ECO:0000313" key="9">
    <source>
        <dbReference type="Proteomes" id="UP000789508"/>
    </source>
</evidence>
<dbReference type="EMBL" id="CAJVPS010012247">
    <property type="protein sequence ID" value="CAG8669871.1"/>
    <property type="molecule type" value="Genomic_DNA"/>
</dbReference>
<dbReference type="PANTHER" id="PTHR31634:SF2">
    <property type="entry name" value="BLOC-1-RELATED COMPLEX SUBUNIT 5"/>
    <property type="match status" value="1"/>
</dbReference>
<evidence type="ECO:0000256" key="2">
    <source>
        <dbReference type="ARBA" id="ARBA00010235"/>
    </source>
</evidence>
<evidence type="ECO:0000256" key="4">
    <source>
        <dbReference type="ARBA" id="ARBA00023136"/>
    </source>
</evidence>
<feature type="compositionally biased region" description="Low complexity" evidence="7">
    <location>
        <begin position="514"/>
        <end position="525"/>
    </location>
</feature>